<dbReference type="InterPro" id="IPR037278">
    <property type="entry name" value="ARFGAP/RecO"/>
</dbReference>
<dbReference type="SUPFAM" id="SSF57863">
    <property type="entry name" value="ArfGap/RecO-like zinc finger"/>
    <property type="match status" value="1"/>
</dbReference>
<dbReference type="InterPro" id="IPR038508">
    <property type="entry name" value="ArfGAP_dom_sf"/>
</dbReference>
<proteinExistence type="predicted"/>
<dbReference type="EMBL" id="JAPFFF010000018">
    <property type="protein sequence ID" value="KAK8861100.1"/>
    <property type="molecule type" value="Genomic_DNA"/>
</dbReference>
<accession>A0ABR2IDD8</accession>
<sequence length="385" mass="43494">LFWFNHYSMSNDAKKRVVACMNRPENQRCADCGAKDPRWASSTLGIFICINCSGRHRDLGTHISFVRSCTLDSWTDEQASVMERVGNKISNEYWEYNLPPDFKRPHTDDLPGLTKFIRAKYEYRKWVNPNATEPAKRKKRKVHREMQNSSSIEPMNSMAQYANSPQNVPRSTSDNSLQQNLFDFNGGSSQTITKSSGAEDDILSLGFGTQHPQQSQQIHHPPPQQGFPQFQQPQQQQPFYHAPQLQPNRSSSVPIDMNFNPYPQTTQSQPASSSKDDLKTLIGSGSENNFGSMDMLRNQLGATSSHSASGFAQMPLNMPGMANMMQRPPYSNQTPQQQQFYGGAMPSYQQQRPVQQQRPQQQVGTTFQARGQNISKDPFSGISPF</sequence>
<feature type="region of interest" description="Disordered" evidence="2">
    <location>
        <begin position="327"/>
        <end position="385"/>
    </location>
</feature>
<evidence type="ECO:0000313" key="5">
    <source>
        <dbReference type="Proteomes" id="UP001470230"/>
    </source>
</evidence>
<dbReference type="PRINTS" id="PR00405">
    <property type="entry name" value="REVINTRACTNG"/>
</dbReference>
<dbReference type="Proteomes" id="UP001470230">
    <property type="component" value="Unassembled WGS sequence"/>
</dbReference>
<evidence type="ECO:0000256" key="2">
    <source>
        <dbReference type="SAM" id="MobiDB-lite"/>
    </source>
</evidence>
<feature type="compositionally biased region" description="Polar residues" evidence="2">
    <location>
        <begin position="364"/>
        <end position="375"/>
    </location>
</feature>
<dbReference type="InterPro" id="IPR001164">
    <property type="entry name" value="ArfGAP_dom"/>
</dbReference>
<dbReference type="InterPro" id="IPR051718">
    <property type="entry name" value="ARF_GTPase-activating"/>
</dbReference>
<dbReference type="PROSITE" id="PS50115">
    <property type="entry name" value="ARFGAP"/>
    <property type="match status" value="1"/>
</dbReference>
<dbReference type="Gene3D" id="1.10.220.150">
    <property type="entry name" value="Arf GTPase activating protein"/>
    <property type="match status" value="1"/>
</dbReference>
<comment type="caution">
    <text evidence="4">The sequence shown here is derived from an EMBL/GenBank/DDBJ whole genome shotgun (WGS) entry which is preliminary data.</text>
</comment>
<reference evidence="4 5" key="1">
    <citation type="submission" date="2024-04" db="EMBL/GenBank/DDBJ databases">
        <title>Tritrichomonas musculus Genome.</title>
        <authorList>
            <person name="Alves-Ferreira E."/>
            <person name="Grigg M."/>
            <person name="Lorenzi H."/>
            <person name="Galac M."/>
        </authorList>
    </citation>
    <scope>NUCLEOTIDE SEQUENCE [LARGE SCALE GENOMIC DNA]</scope>
    <source>
        <strain evidence="4 5">EAF2021</strain>
    </source>
</reference>
<dbReference type="PANTHER" id="PTHR45705:SF1">
    <property type="entry name" value="FI20236P1"/>
    <property type="match status" value="1"/>
</dbReference>
<dbReference type="Pfam" id="PF01412">
    <property type="entry name" value="ArfGap"/>
    <property type="match status" value="1"/>
</dbReference>
<feature type="compositionally biased region" description="Low complexity" evidence="2">
    <location>
        <begin position="210"/>
        <end position="219"/>
    </location>
</feature>
<feature type="compositionally biased region" description="Low complexity" evidence="2">
    <location>
        <begin position="226"/>
        <end position="246"/>
    </location>
</feature>
<evidence type="ECO:0000256" key="1">
    <source>
        <dbReference type="PROSITE-ProRule" id="PRU00288"/>
    </source>
</evidence>
<feature type="compositionally biased region" description="Polar residues" evidence="2">
    <location>
        <begin position="329"/>
        <end position="340"/>
    </location>
</feature>
<feature type="region of interest" description="Disordered" evidence="2">
    <location>
        <begin position="132"/>
        <end position="290"/>
    </location>
</feature>
<feature type="compositionally biased region" description="Low complexity" evidence="2">
    <location>
        <begin position="349"/>
        <end position="363"/>
    </location>
</feature>
<protein>
    <submittedName>
        <fullName evidence="4">GTPase activator activity protein</fullName>
    </submittedName>
</protein>
<organism evidence="4 5">
    <name type="scientific">Tritrichomonas musculus</name>
    <dbReference type="NCBI Taxonomy" id="1915356"/>
    <lineage>
        <taxon>Eukaryota</taxon>
        <taxon>Metamonada</taxon>
        <taxon>Parabasalia</taxon>
        <taxon>Tritrichomonadida</taxon>
        <taxon>Tritrichomonadidae</taxon>
        <taxon>Tritrichomonas</taxon>
    </lineage>
</organism>
<dbReference type="SMART" id="SM00105">
    <property type="entry name" value="ArfGap"/>
    <property type="match status" value="1"/>
</dbReference>
<keyword evidence="1" id="KW-0863">Zinc-finger</keyword>
<feature type="non-terminal residue" evidence="4">
    <location>
        <position position="1"/>
    </location>
</feature>
<evidence type="ECO:0000259" key="3">
    <source>
        <dbReference type="PROSITE" id="PS50115"/>
    </source>
</evidence>
<keyword evidence="1" id="KW-0479">Metal-binding</keyword>
<feature type="compositionally biased region" description="Low complexity" evidence="2">
    <location>
        <begin position="263"/>
        <end position="273"/>
    </location>
</feature>
<feature type="domain" description="Arf-GAP" evidence="3">
    <location>
        <begin position="15"/>
        <end position="134"/>
    </location>
</feature>
<gene>
    <name evidence="4" type="ORF">M9Y10_012795</name>
</gene>
<dbReference type="PANTHER" id="PTHR45705">
    <property type="entry name" value="FI20236P1"/>
    <property type="match status" value="1"/>
</dbReference>
<keyword evidence="5" id="KW-1185">Reference proteome</keyword>
<evidence type="ECO:0000313" key="4">
    <source>
        <dbReference type="EMBL" id="KAK8861100.1"/>
    </source>
</evidence>
<keyword evidence="1" id="KW-0862">Zinc</keyword>
<name>A0ABR2IDD8_9EUKA</name>
<feature type="compositionally biased region" description="Polar residues" evidence="2">
    <location>
        <begin position="147"/>
        <end position="196"/>
    </location>
</feature>
<dbReference type="CDD" id="cd08204">
    <property type="entry name" value="ArfGap"/>
    <property type="match status" value="1"/>
</dbReference>